<dbReference type="PANTHER" id="PTHR23274">
    <property type="entry name" value="DNA HELICASE-RELATED"/>
    <property type="match status" value="1"/>
</dbReference>
<dbReference type="Pfam" id="PF21530">
    <property type="entry name" value="Pif1_2B_dom"/>
    <property type="match status" value="1"/>
</dbReference>
<dbReference type="PANTHER" id="PTHR23274:SF33">
    <property type="entry name" value="ANIMAL RPA1 DOMAIN PROTEIN"/>
    <property type="match status" value="1"/>
</dbReference>
<dbReference type="AlphaFoldDB" id="A0A4Y2WPY4"/>
<dbReference type="CDD" id="cd19941">
    <property type="entry name" value="TIL"/>
    <property type="match status" value="1"/>
</dbReference>
<proteinExistence type="predicted"/>
<keyword evidence="3" id="KW-1185">Reference proteome</keyword>
<organism evidence="2 3">
    <name type="scientific">Araneus ventricosus</name>
    <name type="common">Orbweaver spider</name>
    <name type="synonym">Epeira ventricosa</name>
    <dbReference type="NCBI Taxonomy" id="182803"/>
    <lineage>
        <taxon>Eukaryota</taxon>
        <taxon>Metazoa</taxon>
        <taxon>Ecdysozoa</taxon>
        <taxon>Arthropoda</taxon>
        <taxon>Chelicerata</taxon>
        <taxon>Arachnida</taxon>
        <taxon>Araneae</taxon>
        <taxon>Araneomorphae</taxon>
        <taxon>Entelegynae</taxon>
        <taxon>Araneoidea</taxon>
        <taxon>Araneidae</taxon>
        <taxon>Araneus</taxon>
    </lineage>
</organism>
<dbReference type="Proteomes" id="UP000499080">
    <property type="component" value="Unassembled WGS sequence"/>
</dbReference>
<dbReference type="InterPro" id="IPR049163">
    <property type="entry name" value="Pif1-like_2B_dom"/>
</dbReference>
<feature type="non-terminal residue" evidence="2">
    <location>
        <position position="1"/>
    </location>
</feature>
<feature type="domain" description="DNA helicase Pif1-like 2B" evidence="1">
    <location>
        <begin position="149"/>
        <end position="194"/>
    </location>
</feature>
<dbReference type="InterPro" id="IPR036084">
    <property type="entry name" value="Ser_inhib-like_sf"/>
</dbReference>
<protein>
    <recommendedName>
        <fullName evidence="1">DNA helicase Pif1-like 2B domain-containing protein</fullName>
    </recommendedName>
</protein>
<dbReference type="OrthoDB" id="272985at2759"/>
<dbReference type="EMBL" id="BGPR01063582">
    <property type="protein sequence ID" value="GBO38768.1"/>
    <property type="molecule type" value="Genomic_DNA"/>
</dbReference>
<dbReference type="GO" id="GO:0005657">
    <property type="term" value="C:replication fork"/>
    <property type="evidence" value="ECO:0007669"/>
    <property type="project" value="TreeGrafter"/>
</dbReference>
<name>A0A4Y2WPY4_ARAVE</name>
<accession>A0A4Y2WPY4</accession>
<evidence type="ECO:0000313" key="3">
    <source>
        <dbReference type="Proteomes" id="UP000499080"/>
    </source>
</evidence>
<comment type="caution">
    <text evidence="2">The sequence shown here is derived from an EMBL/GenBank/DDBJ whole genome shotgun (WGS) entry which is preliminary data.</text>
</comment>
<dbReference type="GO" id="GO:0006260">
    <property type="term" value="P:DNA replication"/>
    <property type="evidence" value="ECO:0007669"/>
    <property type="project" value="TreeGrafter"/>
</dbReference>
<dbReference type="SUPFAM" id="SSF57567">
    <property type="entry name" value="Serine protease inhibitors"/>
    <property type="match status" value="1"/>
</dbReference>
<evidence type="ECO:0000313" key="2">
    <source>
        <dbReference type="EMBL" id="GBO38768.1"/>
    </source>
</evidence>
<gene>
    <name evidence="2" type="ORF">AVEN_212904_1</name>
</gene>
<evidence type="ECO:0000259" key="1">
    <source>
        <dbReference type="Pfam" id="PF21530"/>
    </source>
</evidence>
<sequence>NLGGKLDLQKDKNSFILGLSLEIHSNSPSSPLLHLIPTILPSMQYPVFHNVVFPMPSCSVSTKSTSSAPLIIKNISATSSPLTHSPLLLNTAAETYMNCSIRLSTCPEHELCQQIDKSKPAGTCVCMPDYVRDKSGKCIYSPSVSTTTEFLNSLELSGVPSDKLRLNVGVPQLLIRNLDVPRLRNGARLQITYLGENVVPATVMTGIARGESFLIPRILIIPKNLPSQFKR</sequence>
<reference evidence="2 3" key="1">
    <citation type="journal article" date="2019" name="Sci. Rep.">
        <title>Orb-weaving spider Araneus ventricosus genome elucidates the spidroin gene catalogue.</title>
        <authorList>
            <person name="Kono N."/>
            <person name="Nakamura H."/>
            <person name="Ohtoshi R."/>
            <person name="Moran D.A.P."/>
            <person name="Shinohara A."/>
            <person name="Yoshida Y."/>
            <person name="Fujiwara M."/>
            <person name="Mori M."/>
            <person name="Tomita M."/>
            <person name="Arakawa K."/>
        </authorList>
    </citation>
    <scope>NUCLEOTIDE SEQUENCE [LARGE SCALE GENOMIC DNA]</scope>
</reference>